<comment type="function">
    <text evidence="10">Critical mediator, in cooperation with CASP4, of endoplasmic reticulum-stress induced apoptosis. Required or the activation of CASP4 following endoplasmic reticulum stress.</text>
</comment>
<dbReference type="EMBL" id="CM000762">
    <property type="protein sequence ID" value="KXG31980.1"/>
    <property type="molecule type" value="Genomic_DNA"/>
</dbReference>
<evidence type="ECO:0000313" key="13">
    <source>
        <dbReference type="Proteomes" id="UP000000768"/>
    </source>
</evidence>
<dbReference type="PANTHER" id="PTHR13448:SF0">
    <property type="entry name" value="TRANSMEMBRANE PROTEIN 214"/>
    <property type="match status" value="1"/>
</dbReference>
<dbReference type="GO" id="GO:0005794">
    <property type="term" value="C:Golgi apparatus"/>
    <property type="evidence" value="ECO:0000318"/>
    <property type="project" value="GO_Central"/>
</dbReference>
<dbReference type="OMA" id="WVHVLLP"/>
<reference evidence="12 13" key="1">
    <citation type="journal article" date="2009" name="Nature">
        <title>The Sorghum bicolor genome and the diversification of grasses.</title>
        <authorList>
            <person name="Paterson A.H."/>
            <person name="Bowers J.E."/>
            <person name="Bruggmann R."/>
            <person name="Dubchak I."/>
            <person name="Grimwood J."/>
            <person name="Gundlach H."/>
            <person name="Haberer G."/>
            <person name="Hellsten U."/>
            <person name="Mitros T."/>
            <person name="Poliakov A."/>
            <person name="Schmutz J."/>
            <person name="Spannagl M."/>
            <person name="Tang H."/>
            <person name="Wang X."/>
            <person name="Wicker T."/>
            <person name="Bharti A.K."/>
            <person name="Chapman J."/>
            <person name="Feltus F.A."/>
            <person name="Gowik U."/>
            <person name="Grigoriev I.V."/>
            <person name="Lyons E."/>
            <person name="Maher C.A."/>
            <person name="Martis M."/>
            <person name="Narechania A."/>
            <person name="Otillar R.P."/>
            <person name="Penning B.W."/>
            <person name="Salamov A.A."/>
            <person name="Wang Y."/>
            <person name="Zhang L."/>
            <person name="Carpita N.C."/>
            <person name="Freeling M."/>
            <person name="Gingle A.R."/>
            <person name="Hash C.T."/>
            <person name="Keller B."/>
            <person name="Klein P."/>
            <person name="Kresovich S."/>
            <person name="McCann M.C."/>
            <person name="Ming R."/>
            <person name="Peterson D.G."/>
            <person name="Mehboob-ur-Rahman"/>
            <person name="Ware D."/>
            <person name="Westhoff P."/>
            <person name="Mayer K.F."/>
            <person name="Messing J."/>
            <person name="Rokhsar D.S."/>
        </authorList>
    </citation>
    <scope>NUCLEOTIDE SEQUENCE [LARGE SCALE GENOMIC DNA]</scope>
    <source>
        <strain evidence="13">cv. BTx623</strain>
    </source>
</reference>
<gene>
    <name evidence="12" type="ORF">SORBI_3003G087000</name>
</gene>
<accession>A0A1B6Q251</accession>
<evidence type="ECO:0000256" key="3">
    <source>
        <dbReference type="ARBA" id="ARBA00011720"/>
    </source>
</evidence>
<comment type="subcellular location">
    <subcellularLocation>
        <location evidence="1">Endoplasmic reticulum membrane</location>
        <topology evidence="1">Multi-pass membrane protein</topology>
    </subcellularLocation>
</comment>
<evidence type="ECO:0000313" key="12">
    <source>
        <dbReference type="EMBL" id="KXG31980.1"/>
    </source>
</evidence>
<dbReference type="GO" id="GO:0005783">
    <property type="term" value="C:endoplasmic reticulum"/>
    <property type="evidence" value="ECO:0000318"/>
    <property type="project" value="GO_Central"/>
</dbReference>
<dbReference type="Proteomes" id="UP000000768">
    <property type="component" value="Chromosome 3"/>
</dbReference>
<keyword evidence="5" id="KW-0053">Apoptosis</keyword>
<name>A0A1B6Q251_SORBI</name>
<evidence type="ECO:0000256" key="4">
    <source>
        <dbReference type="ARBA" id="ARBA00022692"/>
    </source>
</evidence>
<evidence type="ECO:0000256" key="1">
    <source>
        <dbReference type="ARBA" id="ARBA00004477"/>
    </source>
</evidence>
<evidence type="ECO:0000256" key="6">
    <source>
        <dbReference type="ARBA" id="ARBA00022824"/>
    </source>
</evidence>
<comment type="similarity">
    <text evidence="2">Belongs to the TMEM214 family.</text>
</comment>
<keyword evidence="13" id="KW-1185">Reference proteome</keyword>
<evidence type="ECO:0000256" key="5">
    <source>
        <dbReference type="ARBA" id="ARBA00022703"/>
    </source>
</evidence>
<keyword evidence="8" id="KW-0472">Membrane</keyword>
<evidence type="ECO:0000256" key="9">
    <source>
        <dbReference type="ARBA" id="ARBA00023180"/>
    </source>
</evidence>
<keyword evidence="7" id="KW-1133">Transmembrane helix</keyword>
<keyword evidence="4" id="KW-0812">Transmembrane</keyword>
<feature type="region of interest" description="Disordered" evidence="11">
    <location>
        <begin position="94"/>
        <end position="123"/>
    </location>
</feature>
<dbReference type="FunCoup" id="A0A1B6Q251">
    <property type="interactions" value="744"/>
</dbReference>
<dbReference type="InParanoid" id="A0A1B6Q251"/>
<feature type="compositionally biased region" description="Basic and acidic residues" evidence="11">
    <location>
        <begin position="61"/>
        <end position="71"/>
    </location>
</feature>
<keyword evidence="9" id="KW-0325">Glycoprotein</keyword>
<keyword evidence="6" id="KW-0256">Endoplasmic reticulum</keyword>
<feature type="compositionally biased region" description="Low complexity" evidence="11">
    <location>
        <begin position="1"/>
        <end position="21"/>
    </location>
</feature>
<evidence type="ECO:0000256" key="11">
    <source>
        <dbReference type="SAM" id="MobiDB-lite"/>
    </source>
</evidence>
<evidence type="ECO:0000256" key="7">
    <source>
        <dbReference type="ARBA" id="ARBA00022989"/>
    </source>
</evidence>
<dbReference type="STRING" id="4558.A0A1B6Q251"/>
<organism evidence="12 13">
    <name type="scientific">Sorghum bicolor</name>
    <name type="common">Sorghum</name>
    <name type="synonym">Sorghum vulgare</name>
    <dbReference type="NCBI Taxonomy" id="4558"/>
    <lineage>
        <taxon>Eukaryota</taxon>
        <taxon>Viridiplantae</taxon>
        <taxon>Streptophyta</taxon>
        <taxon>Embryophyta</taxon>
        <taxon>Tracheophyta</taxon>
        <taxon>Spermatophyta</taxon>
        <taxon>Magnoliopsida</taxon>
        <taxon>Liliopsida</taxon>
        <taxon>Poales</taxon>
        <taxon>Poaceae</taxon>
        <taxon>PACMAD clade</taxon>
        <taxon>Panicoideae</taxon>
        <taxon>Andropogonodae</taxon>
        <taxon>Andropogoneae</taxon>
        <taxon>Sorghinae</taxon>
        <taxon>Sorghum</taxon>
    </lineage>
</organism>
<sequence>MAMDDVAGSSSMAAAAASDPSHGWQTVSYPKRNRKQAPRAAAPDLALQANGKGAAGGVFDAVEKRSQERHRALQQQLASRAADLDDARIAAATGAGAYSDDEDSDEAAAPRQEGEVKKPKKPKVKKPKVTVAEAAALIDAENLAAHLIEISASYENQQDIQLMRFADYFGRAFVAVSASQFPWAKMFKESTVSKMVDIPLCHIPEAVIKTASDWISQRSSDALGDFVLWCIDSIMSELSGPSAGPKGSKKVAQQSPRAQVAIFVVLAMALRRKPDVLVNVMPKIMGNNKYLGQEKLPIIVWVIAQASQGDLVTGMFCWAHSLFPTLCAKSSGNPLARDLVLQLLERILSVTKARSILLNGAVRRGERLVPPVSFDLFMRATFPVSNARVKATERFEAAYPTIKELALAGPPGSKTVKQASQQLLPLCAKAMQENNAELTREATDVFIWCLTQNAESYKQWERIYPENIEASVAVLSKIVIDWKDVSPKLSSEALKATVKNFKAKNEAALESATDAGKQASIKEADKHCKVILGKLTRGATCLKSSLVVIGLAVAAGFVLYPDMDLPVEWEKVQAMVSSHLSF</sequence>
<evidence type="ECO:0000256" key="10">
    <source>
        <dbReference type="ARBA" id="ARBA00024938"/>
    </source>
</evidence>
<dbReference type="Pfam" id="PF10151">
    <property type="entry name" value="TMEM214"/>
    <property type="match status" value="1"/>
</dbReference>
<dbReference type="Gramene" id="KXG31980">
    <property type="protein sequence ID" value="KXG31980"/>
    <property type="gene ID" value="SORBI_3003G087000"/>
</dbReference>
<dbReference type="GO" id="GO:0005789">
    <property type="term" value="C:endoplasmic reticulum membrane"/>
    <property type="evidence" value="ECO:0007669"/>
    <property type="project" value="UniProtKB-SubCell"/>
</dbReference>
<feature type="region of interest" description="Disordered" evidence="11">
    <location>
        <begin position="1"/>
        <end position="79"/>
    </location>
</feature>
<evidence type="ECO:0000256" key="8">
    <source>
        <dbReference type="ARBA" id="ARBA00023136"/>
    </source>
</evidence>
<dbReference type="OrthoDB" id="10022292at2759"/>
<dbReference type="PANTHER" id="PTHR13448">
    <property type="entry name" value="TRANSMEMBRANE PROTEIN 214"/>
    <property type="match status" value="1"/>
</dbReference>
<evidence type="ECO:0000256" key="2">
    <source>
        <dbReference type="ARBA" id="ARBA00007984"/>
    </source>
</evidence>
<proteinExistence type="inferred from homology"/>
<reference evidence="13" key="2">
    <citation type="journal article" date="2018" name="Plant J.">
        <title>The Sorghum bicolor reference genome: improved assembly, gene annotations, a transcriptome atlas, and signatures of genome organization.</title>
        <authorList>
            <person name="McCormick R.F."/>
            <person name="Truong S.K."/>
            <person name="Sreedasyam A."/>
            <person name="Jenkins J."/>
            <person name="Shu S."/>
            <person name="Sims D."/>
            <person name="Kennedy M."/>
            <person name="Amirebrahimi M."/>
            <person name="Weers B.D."/>
            <person name="McKinley B."/>
            <person name="Mattison A."/>
            <person name="Morishige D.T."/>
            <person name="Grimwood J."/>
            <person name="Schmutz J."/>
            <person name="Mullet J.E."/>
        </authorList>
    </citation>
    <scope>NUCLEOTIDE SEQUENCE [LARGE SCALE GENOMIC DNA]</scope>
    <source>
        <strain evidence="13">cv. BTx623</strain>
    </source>
</reference>
<comment type="subunit">
    <text evidence="3">Constitutively interacts with CASP4; required for the localization of procaspase 4 to the ER.</text>
</comment>
<dbReference type="AlphaFoldDB" id="A0A1B6Q251"/>
<dbReference type="eggNOG" id="KOG4467">
    <property type="taxonomic scope" value="Eukaryota"/>
</dbReference>
<dbReference type="InterPro" id="IPR019308">
    <property type="entry name" value="TMEM214"/>
</dbReference>
<protein>
    <submittedName>
        <fullName evidence="12">Uncharacterized protein</fullName>
    </submittedName>
</protein>